<dbReference type="EMBL" id="BPLR01018541">
    <property type="protein sequence ID" value="GIZ00431.1"/>
    <property type="molecule type" value="Genomic_DNA"/>
</dbReference>
<keyword evidence="1" id="KW-0863">Zinc-finger</keyword>
<evidence type="ECO:0000313" key="5">
    <source>
        <dbReference type="Proteomes" id="UP001054945"/>
    </source>
</evidence>
<keyword evidence="5" id="KW-1185">Reference proteome</keyword>
<name>A0AAV4Y1X0_CAEEX</name>
<evidence type="ECO:0000256" key="2">
    <source>
        <dbReference type="SAM" id="MobiDB-lite"/>
    </source>
</evidence>
<sequence length="205" mass="22201">MVLFVEQELKCSFCEASFTSTLGLQNHVKAHEKSAALSNITPLLIPSSRRRKRTKKVRNSTSPSSDTENACITEQSQAMAPLLTQVLDDILQCDTSSECSSLLSDAYAQIVAEASIIVFPSTAPSPVSANRVVNIEDPKNVKNSIAGIDGRQLGEIKGERCALPPEVVEDFFSSVWQPATSCPDFYSPSNGREAVLNVPLSLSLR</sequence>
<feature type="region of interest" description="Disordered" evidence="2">
    <location>
        <begin position="48"/>
        <end position="69"/>
    </location>
</feature>
<evidence type="ECO:0000313" key="4">
    <source>
        <dbReference type="EMBL" id="GIZ00431.1"/>
    </source>
</evidence>
<evidence type="ECO:0000259" key="3">
    <source>
        <dbReference type="PROSITE" id="PS50157"/>
    </source>
</evidence>
<keyword evidence="1" id="KW-0479">Metal-binding</keyword>
<dbReference type="PROSITE" id="PS00028">
    <property type="entry name" value="ZINC_FINGER_C2H2_1"/>
    <property type="match status" value="1"/>
</dbReference>
<keyword evidence="1" id="KW-0862">Zinc</keyword>
<proteinExistence type="predicted"/>
<evidence type="ECO:0000256" key="1">
    <source>
        <dbReference type="PROSITE-ProRule" id="PRU00042"/>
    </source>
</evidence>
<protein>
    <recommendedName>
        <fullName evidence="3">C2H2-type domain-containing protein</fullName>
    </recommendedName>
</protein>
<reference evidence="4 5" key="1">
    <citation type="submission" date="2021-06" db="EMBL/GenBank/DDBJ databases">
        <title>Caerostris extrusa draft genome.</title>
        <authorList>
            <person name="Kono N."/>
            <person name="Arakawa K."/>
        </authorList>
    </citation>
    <scope>NUCLEOTIDE SEQUENCE [LARGE SCALE GENOMIC DNA]</scope>
</reference>
<organism evidence="4 5">
    <name type="scientific">Caerostris extrusa</name>
    <name type="common">Bark spider</name>
    <name type="synonym">Caerostris bankana</name>
    <dbReference type="NCBI Taxonomy" id="172846"/>
    <lineage>
        <taxon>Eukaryota</taxon>
        <taxon>Metazoa</taxon>
        <taxon>Ecdysozoa</taxon>
        <taxon>Arthropoda</taxon>
        <taxon>Chelicerata</taxon>
        <taxon>Arachnida</taxon>
        <taxon>Araneae</taxon>
        <taxon>Araneomorphae</taxon>
        <taxon>Entelegynae</taxon>
        <taxon>Araneoidea</taxon>
        <taxon>Araneidae</taxon>
        <taxon>Caerostris</taxon>
    </lineage>
</organism>
<dbReference type="InterPro" id="IPR013087">
    <property type="entry name" value="Znf_C2H2_type"/>
</dbReference>
<feature type="compositionally biased region" description="Basic residues" evidence="2">
    <location>
        <begin position="48"/>
        <end position="58"/>
    </location>
</feature>
<dbReference type="GO" id="GO:0008270">
    <property type="term" value="F:zinc ion binding"/>
    <property type="evidence" value="ECO:0007669"/>
    <property type="project" value="UniProtKB-KW"/>
</dbReference>
<gene>
    <name evidence="4" type="ORF">CEXT_276161</name>
</gene>
<dbReference type="Proteomes" id="UP001054945">
    <property type="component" value="Unassembled WGS sequence"/>
</dbReference>
<dbReference type="PROSITE" id="PS50157">
    <property type="entry name" value="ZINC_FINGER_C2H2_2"/>
    <property type="match status" value="1"/>
</dbReference>
<comment type="caution">
    <text evidence="4">The sequence shown here is derived from an EMBL/GenBank/DDBJ whole genome shotgun (WGS) entry which is preliminary data.</text>
</comment>
<accession>A0AAV4Y1X0</accession>
<dbReference type="AlphaFoldDB" id="A0AAV4Y1X0"/>
<feature type="domain" description="C2H2-type" evidence="3">
    <location>
        <begin position="9"/>
        <end position="36"/>
    </location>
</feature>